<dbReference type="AlphaFoldDB" id="A0AAV8SE18"/>
<name>A0AAV8SE18_9ROSI</name>
<dbReference type="GO" id="GO:0070008">
    <property type="term" value="F:serine-type exopeptidase activity"/>
    <property type="evidence" value="ECO:0007669"/>
    <property type="project" value="InterPro"/>
</dbReference>
<sequence length="495" mass="55513">MNSPVVLYQCIQLIFLIVITSLDATRLGTPKLDPLGPLILEESKSTIAVAPVSEDFRTFYYNQTLDHFNYRPESYTTFQQRYVINSKYWGGANASSPILAYLGAEQPLDPALSRVGFLTDNAWHFKALLVYIEHRYYGQSIPFGSREEAMRNASTMGYFNSAQAIADYAEILLHIKEEFQAKNSPVIVIGGSYGGMLASWLRLKYPHVALGALASSSPILYFDDITPPDGYYSVVSRDFREASETCYETIKQSWDVIDQVALQQNGLSILSDKFNTCIPLKSSSGLKEYLDRTYCRAAQYDRPPTYPVNAICNGINGAAFGSDTLSKIVAGVVAYEGIQPCYVNPPTNFTETDEGWEWQRCSEMTIPISHGNNTMFPSSNYDPQPFIDYCRTEYNITPRSHWVTTYYGGHDIKLDLKEFGSNIVFSNGLRDPYSIGGVLEDISNSIVAVYTANGSHCLDILSANETDPEWLITQRKIEVEIIDAWIAQYSANLHE</sequence>
<evidence type="ECO:0000256" key="2">
    <source>
        <dbReference type="ARBA" id="ARBA00022670"/>
    </source>
</evidence>
<keyword evidence="5" id="KW-0325">Glycoprotein</keyword>
<keyword evidence="8" id="KW-1185">Reference proteome</keyword>
<dbReference type="InterPro" id="IPR029058">
    <property type="entry name" value="AB_hydrolase_fold"/>
</dbReference>
<evidence type="ECO:0000256" key="6">
    <source>
        <dbReference type="SAM" id="SignalP"/>
    </source>
</evidence>
<dbReference type="GO" id="GO:0008239">
    <property type="term" value="F:dipeptidyl-peptidase activity"/>
    <property type="evidence" value="ECO:0007669"/>
    <property type="project" value="TreeGrafter"/>
</dbReference>
<organism evidence="7 8">
    <name type="scientific">Erythroxylum novogranatense</name>
    <dbReference type="NCBI Taxonomy" id="1862640"/>
    <lineage>
        <taxon>Eukaryota</taxon>
        <taxon>Viridiplantae</taxon>
        <taxon>Streptophyta</taxon>
        <taxon>Embryophyta</taxon>
        <taxon>Tracheophyta</taxon>
        <taxon>Spermatophyta</taxon>
        <taxon>Magnoliopsida</taxon>
        <taxon>eudicotyledons</taxon>
        <taxon>Gunneridae</taxon>
        <taxon>Pentapetalae</taxon>
        <taxon>rosids</taxon>
        <taxon>fabids</taxon>
        <taxon>Malpighiales</taxon>
        <taxon>Erythroxylaceae</taxon>
        <taxon>Erythroxylum</taxon>
    </lineage>
</organism>
<comment type="similarity">
    <text evidence="1">Belongs to the peptidase S28 family.</text>
</comment>
<gene>
    <name evidence="7" type="ORF">K2173_014322</name>
</gene>
<proteinExistence type="inferred from homology"/>
<keyword evidence="4" id="KW-0378">Hydrolase</keyword>
<dbReference type="InterPro" id="IPR042269">
    <property type="entry name" value="Ser_carbopepase_S28_SKS"/>
</dbReference>
<evidence type="ECO:0000256" key="1">
    <source>
        <dbReference type="ARBA" id="ARBA00011079"/>
    </source>
</evidence>
<evidence type="ECO:0000256" key="5">
    <source>
        <dbReference type="ARBA" id="ARBA00023180"/>
    </source>
</evidence>
<dbReference type="PANTHER" id="PTHR11010:SF96">
    <property type="entry name" value="LYSOSOMAL PRO-X CARBOXYPEPTIDASE-LIKE ISOFORM X1"/>
    <property type="match status" value="1"/>
</dbReference>
<feature type="signal peptide" evidence="6">
    <location>
        <begin position="1"/>
        <end position="24"/>
    </location>
</feature>
<dbReference type="Proteomes" id="UP001159364">
    <property type="component" value="Linkage Group LG11"/>
</dbReference>
<keyword evidence="3 6" id="KW-0732">Signal</keyword>
<dbReference type="PANTHER" id="PTHR11010">
    <property type="entry name" value="PROTEASE S28 PRO-X CARBOXYPEPTIDASE-RELATED"/>
    <property type="match status" value="1"/>
</dbReference>
<evidence type="ECO:0000256" key="4">
    <source>
        <dbReference type="ARBA" id="ARBA00022801"/>
    </source>
</evidence>
<accession>A0AAV8SE18</accession>
<protein>
    <recommendedName>
        <fullName evidence="9">Lysosomal Pro-X carboxypeptidase</fullName>
    </recommendedName>
</protein>
<dbReference type="GO" id="GO:0006508">
    <property type="term" value="P:proteolysis"/>
    <property type="evidence" value="ECO:0007669"/>
    <property type="project" value="UniProtKB-KW"/>
</dbReference>
<comment type="caution">
    <text evidence="7">The sequence shown here is derived from an EMBL/GenBank/DDBJ whole genome shotgun (WGS) entry which is preliminary data.</text>
</comment>
<dbReference type="Gene3D" id="3.40.50.1820">
    <property type="entry name" value="alpha/beta hydrolase"/>
    <property type="match status" value="1"/>
</dbReference>
<evidence type="ECO:0000313" key="7">
    <source>
        <dbReference type="EMBL" id="KAJ8750407.1"/>
    </source>
</evidence>
<reference evidence="7 8" key="1">
    <citation type="submission" date="2021-09" db="EMBL/GenBank/DDBJ databases">
        <title>Genomic insights and catalytic innovation underlie evolution of tropane alkaloids biosynthesis.</title>
        <authorList>
            <person name="Wang Y.-J."/>
            <person name="Tian T."/>
            <person name="Huang J.-P."/>
            <person name="Huang S.-X."/>
        </authorList>
    </citation>
    <scope>NUCLEOTIDE SEQUENCE [LARGE SCALE GENOMIC DNA]</scope>
    <source>
        <strain evidence="7">KIB-2018</strain>
        <tissue evidence="7">Leaf</tissue>
    </source>
</reference>
<keyword evidence="2" id="KW-0645">Protease</keyword>
<evidence type="ECO:0000313" key="8">
    <source>
        <dbReference type="Proteomes" id="UP001159364"/>
    </source>
</evidence>
<dbReference type="SUPFAM" id="SSF53474">
    <property type="entry name" value="alpha/beta-Hydrolases"/>
    <property type="match status" value="1"/>
</dbReference>
<dbReference type="InterPro" id="IPR008758">
    <property type="entry name" value="Peptidase_S28"/>
</dbReference>
<dbReference type="FunFam" id="1.20.120.980:FF:000006">
    <property type="entry name" value="Serine carboxypeptidase S28 family protein"/>
    <property type="match status" value="1"/>
</dbReference>
<dbReference type="Pfam" id="PF05577">
    <property type="entry name" value="Peptidase_S28"/>
    <property type="match status" value="1"/>
</dbReference>
<evidence type="ECO:0000256" key="3">
    <source>
        <dbReference type="ARBA" id="ARBA00022729"/>
    </source>
</evidence>
<evidence type="ECO:0008006" key="9">
    <source>
        <dbReference type="Google" id="ProtNLM"/>
    </source>
</evidence>
<dbReference type="Gene3D" id="1.20.120.980">
    <property type="entry name" value="Serine carboxypeptidase S28, SKS domain"/>
    <property type="match status" value="1"/>
</dbReference>
<dbReference type="EMBL" id="JAIWQS010000011">
    <property type="protein sequence ID" value="KAJ8750407.1"/>
    <property type="molecule type" value="Genomic_DNA"/>
</dbReference>
<feature type="chain" id="PRO_5043687057" description="Lysosomal Pro-X carboxypeptidase" evidence="6">
    <location>
        <begin position="25"/>
        <end position="495"/>
    </location>
</feature>